<feature type="domain" description="MaoC-like" evidence="2">
    <location>
        <begin position="184"/>
        <end position="272"/>
    </location>
</feature>
<dbReference type="OrthoDB" id="9774179at2"/>
<dbReference type="PANTHER" id="PTHR43841">
    <property type="entry name" value="3-HYDROXYACYL-THIOESTER DEHYDRATASE HTDX-RELATED"/>
    <property type="match status" value="1"/>
</dbReference>
<dbReference type="InterPro" id="IPR029069">
    <property type="entry name" value="HotDog_dom_sf"/>
</dbReference>
<dbReference type="SUPFAM" id="SSF54637">
    <property type="entry name" value="Thioesterase/thiol ester dehydrase-isomerase"/>
    <property type="match status" value="2"/>
</dbReference>
<dbReference type="eggNOG" id="COG2030">
    <property type="taxonomic scope" value="Bacteria"/>
</dbReference>
<reference evidence="3 4" key="1">
    <citation type="submission" date="2006-01" db="EMBL/GenBank/DDBJ databases">
        <title>Complete sequence of Anaeromyxobacter dehalogenans 2CP-C.</title>
        <authorList>
            <consortium name="US DOE Joint Genome Institute"/>
            <person name="Copeland A."/>
            <person name="Lucas S."/>
            <person name="Lapidus A."/>
            <person name="Barry K."/>
            <person name="Detter J.C."/>
            <person name="Glavina T."/>
            <person name="Hammon N."/>
            <person name="Israni S."/>
            <person name="Pitluck S."/>
            <person name="Brettin T."/>
            <person name="Bruce D."/>
            <person name="Han C."/>
            <person name="Tapia R."/>
            <person name="Gilna P."/>
            <person name="Kiss H."/>
            <person name="Schmutz J."/>
            <person name="Larimer F."/>
            <person name="Land M."/>
            <person name="Kyrpides N."/>
            <person name="Anderson I."/>
            <person name="Sanford R.A."/>
            <person name="Ritalahti K.M."/>
            <person name="Thomas H.S."/>
            <person name="Kirby J.R."/>
            <person name="Zhulin I.B."/>
            <person name="Loeffler F.E."/>
            <person name="Richardson P."/>
        </authorList>
    </citation>
    <scope>NUCLEOTIDE SEQUENCE [LARGE SCALE GENOMIC DNA]</scope>
    <source>
        <strain evidence="3 4">2CP-C</strain>
    </source>
</reference>
<evidence type="ECO:0000256" key="1">
    <source>
        <dbReference type="SAM" id="MobiDB-lite"/>
    </source>
</evidence>
<proteinExistence type="predicted"/>
<dbReference type="KEGG" id="ade:Adeh_2189"/>
<dbReference type="HOGENOM" id="CLU_056696_0_0_7"/>
<dbReference type="Proteomes" id="UP000001935">
    <property type="component" value="Chromosome"/>
</dbReference>
<accession>Q2IJY0</accession>
<dbReference type="AlphaFoldDB" id="Q2IJY0"/>
<dbReference type="RefSeq" id="WP_011421241.1">
    <property type="nucleotide sequence ID" value="NC_007760.1"/>
</dbReference>
<dbReference type="EMBL" id="CP000251">
    <property type="protein sequence ID" value="ABC81959.1"/>
    <property type="molecule type" value="Genomic_DNA"/>
</dbReference>
<dbReference type="PANTHER" id="PTHR43841:SF1">
    <property type="entry name" value="3-HYDROXYACYL-THIOESTER DEHYDRATASE X"/>
    <property type="match status" value="1"/>
</dbReference>
<sequence length="284" mass="29948">MRAAPLPGTWSRYARALLSRKPRVAAPGQGGFTLERCAAGILAAPPRLAAYRAACGFAAGPDLPVTYPHVLAWPLHLALLTAPELPVRALGLVHLRNRIEALRPLPAREPVELRARLSGPRETARGQELDLLTEAWAGGELAWREQAVLLARRPGASRGPPAPAEADPGGAAERRWEVPAGTGRRYARASGDFNPIHLSALTARAFGFERAIAHGMWSLARIAAELGPALAAGPVRLDAGFKAPVLLPAAVTLRHWPVADGLGFALRDGAGGRLHASGAFTTLA</sequence>
<dbReference type="STRING" id="290397.Adeh_2189"/>
<feature type="compositionally biased region" description="Low complexity" evidence="1">
    <location>
        <begin position="154"/>
        <end position="171"/>
    </location>
</feature>
<dbReference type="Gene3D" id="3.10.129.10">
    <property type="entry name" value="Hotdog Thioesterase"/>
    <property type="match status" value="1"/>
</dbReference>
<dbReference type="Pfam" id="PF01575">
    <property type="entry name" value="MaoC_dehydratas"/>
    <property type="match status" value="1"/>
</dbReference>
<feature type="region of interest" description="Disordered" evidence="1">
    <location>
        <begin position="154"/>
        <end position="174"/>
    </location>
</feature>
<gene>
    <name evidence="3" type="ordered locus">Adeh_2189</name>
</gene>
<evidence type="ECO:0000259" key="2">
    <source>
        <dbReference type="Pfam" id="PF01575"/>
    </source>
</evidence>
<name>Q2IJY0_ANADE</name>
<protein>
    <submittedName>
        <fullName evidence="3">MaoC-like dehydratase</fullName>
    </submittedName>
</protein>
<dbReference type="InterPro" id="IPR002539">
    <property type="entry name" value="MaoC-like_dom"/>
</dbReference>
<evidence type="ECO:0000313" key="4">
    <source>
        <dbReference type="Proteomes" id="UP000001935"/>
    </source>
</evidence>
<organism evidence="3 4">
    <name type="scientific">Anaeromyxobacter dehalogenans (strain 2CP-C)</name>
    <dbReference type="NCBI Taxonomy" id="290397"/>
    <lineage>
        <taxon>Bacteria</taxon>
        <taxon>Pseudomonadati</taxon>
        <taxon>Myxococcota</taxon>
        <taxon>Myxococcia</taxon>
        <taxon>Myxococcales</taxon>
        <taxon>Cystobacterineae</taxon>
        <taxon>Anaeromyxobacteraceae</taxon>
        <taxon>Anaeromyxobacter</taxon>
    </lineage>
</organism>
<evidence type="ECO:0000313" key="3">
    <source>
        <dbReference type="EMBL" id="ABC81959.1"/>
    </source>
</evidence>